<evidence type="ECO:0000259" key="3">
    <source>
        <dbReference type="SMART" id="SM00903"/>
    </source>
</evidence>
<protein>
    <submittedName>
        <fullName evidence="4">Flavin reductase</fullName>
    </submittedName>
</protein>
<dbReference type="RefSeq" id="WP_111397583.1">
    <property type="nucleotide sequence ID" value="NZ_QKYU01000007.1"/>
</dbReference>
<dbReference type="Gene3D" id="2.30.110.10">
    <property type="entry name" value="Electron Transport, Fmn-binding Protein, Chain A"/>
    <property type="match status" value="1"/>
</dbReference>
<accession>A0A2W7IJL8</accession>
<evidence type="ECO:0000313" key="4">
    <source>
        <dbReference type="EMBL" id="PZW46977.1"/>
    </source>
</evidence>
<comment type="similarity">
    <text evidence="1">Belongs to the non-flavoprotein flavin reductase family.</text>
</comment>
<evidence type="ECO:0000256" key="2">
    <source>
        <dbReference type="ARBA" id="ARBA00023002"/>
    </source>
</evidence>
<dbReference type="OrthoDB" id="9789254at2"/>
<name>A0A2W7IJL8_9PROT</name>
<dbReference type="EMBL" id="QKYU01000007">
    <property type="protein sequence ID" value="PZW46977.1"/>
    <property type="molecule type" value="Genomic_DNA"/>
</dbReference>
<sequence length="163" mass="17062">MPVSSQDFRHGMRHLAAGVCLITTGVAPERGGLIATAVMSLTAEPAQLVVAINETASAFPLILRNRCFAVHVLGQDHRALADVFTGRTGVNGDDRFRDVPWETLATGAPVLPGALVTFDCVLKGQMPVATHSLLIGGVEAVSVAAGQTPLLYFESAWAALTQG</sequence>
<dbReference type="SMART" id="SM00903">
    <property type="entry name" value="Flavin_Reduct"/>
    <property type="match status" value="1"/>
</dbReference>
<dbReference type="InterPro" id="IPR002563">
    <property type="entry name" value="Flavin_Rdtase-like_dom"/>
</dbReference>
<dbReference type="GO" id="GO:0010181">
    <property type="term" value="F:FMN binding"/>
    <property type="evidence" value="ECO:0007669"/>
    <property type="project" value="InterPro"/>
</dbReference>
<evidence type="ECO:0000256" key="1">
    <source>
        <dbReference type="ARBA" id="ARBA00008898"/>
    </source>
</evidence>
<keyword evidence="2" id="KW-0560">Oxidoreductase</keyword>
<dbReference type="AlphaFoldDB" id="A0A2W7IJL8"/>
<dbReference type="Pfam" id="PF01613">
    <property type="entry name" value="Flavin_Reduct"/>
    <property type="match status" value="1"/>
</dbReference>
<proteinExistence type="inferred from homology"/>
<comment type="caution">
    <text evidence="4">The sequence shown here is derived from an EMBL/GenBank/DDBJ whole genome shotgun (WGS) entry which is preliminary data.</text>
</comment>
<dbReference type="SUPFAM" id="SSF50475">
    <property type="entry name" value="FMN-binding split barrel"/>
    <property type="match status" value="1"/>
</dbReference>
<dbReference type="Proteomes" id="UP000249688">
    <property type="component" value="Unassembled WGS sequence"/>
</dbReference>
<evidence type="ECO:0000313" key="5">
    <source>
        <dbReference type="Proteomes" id="UP000249688"/>
    </source>
</evidence>
<reference evidence="4 5" key="1">
    <citation type="submission" date="2018-06" db="EMBL/GenBank/DDBJ databases">
        <title>Genomic Encyclopedia of Archaeal and Bacterial Type Strains, Phase II (KMG-II): from individual species to whole genera.</title>
        <authorList>
            <person name="Goeker M."/>
        </authorList>
    </citation>
    <scope>NUCLEOTIDE SEQUENCE [LARGE SCALE GENOMIC DNA]</scope>
    <source>
        <strain evidence="4 5">DSM 24525</strain>
    </source>
</reference>
<organism evidence="4 5">
    <name type="scientific">Humitalea rosea</name>
    <dbReference type="NCBI Taxonomy" id="990373"/>
    <lineage>
        <taxon>Bacteria</taxon>
        <taxon>Pseudomonadati</taxon>
        <taxon>Pseudomonadota</taxon>
        <taxon>Alphaproteobacteria</taxon>
        <taxon>Acetobacterales</taxon>
        <taxon>Roseomonadaceae</taxon>
        <taxon>Humitalea</taxon>
    </lineage>
</organism>
<dbReference type="GO" id="GO:0042602">
    <property type="term" value="F:riboflavin reductase (NADPH) activity"/>
    <property type="evidence" value="ECO:0007669"/>
    <property type="project" value="TreeGrafter"/>
</dbReference>
<dbReference type="InterPro" id="IPR050268">
    <property type="entry name" value="NADH-dep_flavin_reductase"/>
</dbReference>
<feature type="domain" description="Flavin reductase like" evidence="3">
    <location>
        <begin position="12"/>
        <end position="159"/>
    </location>
</feature>
<dbReference type="PANTHER" id="PTHR30466">
    <property type="entry name" value="FLAVIN REDUCTASE"/>
    <property type="match status" value="1"/>
</dbReference>
<dbReference type="PANTHER" id="PTHR30466:SF11">
    <property type="entry name" value="FLAVIN-DEPENDENT MONOOXYGENASE, REDUCTASE SUBUNIT HSAB"/>
    <property type="match status" value="1"/>
</dbReference>
<dbReference type="InterPro" id="IPR012349">
    <property type="entry name" value="Split_barrel_FMN-bd"/>
</dbReference>
<keyword evidence="5" id="KW-1185">Reference proteome</keyword>
<gene>
    <name evidence="4" type="ORF">C8P66_10714</name>
</gene>